<accession>L2GTK7</accession>
<organism evidence="2 3">
    <name type="scientific">Vavraia culicis (isolate floridensis)</name>
    <name type="common">Microsporidian parasite</name>
    <dbReference type="NCBI Taxonomy" id="948595"/>
    <lineage>
        <taxon>Eukaryota</taxon>
        <taxon>Fungi</taxon>
        <taxon>Fungi incertae sedis</taxon>
        <taxon>Microsporidia</taxon>
        <taxon>Pleistophoridae</taxon>
        <taxon>Vavraia</taxon>
    </lineage>
</organism>
<evidence type="ECO:0000313" key="2">
    <source>
        <dbReference type="EMBL" id="ELA46944.1"/>
    </source>
</evidence>
<gene>
    <name evidence="2" type="ORF">VCUG_01563</name>
</gene>
<dbReference type="InParanoid" id="L2GTK7"/>
<keyword evidence="3" id="KW-1185">Reference proteome</keyword>
<keyword evidence="1" id="KW-1133">Transmembrane helix</keyword>
<feature type="transmembrane region" description="Helical" evidence="1">
    <location>
        <begin position="200"/>
        <end position="221"/>
    </location>
</feature>
<protein>
    <submittedName>
        <fullName evidence="2">Uncharacterized protein</fullName>
    </submittedName>
</protein>
<proteinExistence type="predicted"/>
<keyword evidence="1" id="KW-0472">Membrane</keyword>
<dbReference type="EMBL" id="GL877428">
    <property type="protein sequence ID" value="ELA46944.1"/>
    <property type="molecule type" value="Genomic_DNA"/>
</dbReference>
<dbReference type="VEuPathDB" id="MicrosporidiaDB:VCUG_01563"/>
<dbReference type="AlphaFoldDB" id="L2GTK7"/>
<feature type="transmembrane region" description="Helical" evidence="1">
    <location>
        <begin position="12"/>
        <end position="30"/>
    </location>
</feature>
<dbReference type="GeneID" id="19879439"/>
<dbReference type="Proteomes" id="UP000011081">
    <property type="component" value="Unassembled WGS sequence"/>
</dbReference>
<dbReference type="RefSeq" id="XP_008074581.1">
    <property type="nucleotide sequence ID" value="XM_008076390.1"/>
</dbReference>
<dbReference type="HOGENOM" id="CLU_1116465_0_0_1"/>
<keyword evidence="1" id="KW-0812">Transmembrane</keyword>
<sequence length="249" mass="29104">MYHFNLLPFIRLFYLFSFIFHSFMLFFIFIRNTSFKAAIRIDRLGACHEDVMLADKSDVFSRTHDEVTMNRKTCAKDEKVALADYNTGACTDLEDFMADDTECVMKAGKIEHTYPSSIDLSIFLFKNFSAHQKRTFLRTYARIYSAIAPRLSVLDRVVRRTSNDKKEQLAHYMTVHVLRYGNVKRRMRYAFRCVYGCNEVVSMVLSVIGFVVNLWCGWGVLREKTEKRRRVIRVQIPVGMQRPVESTPA</sequence>
<evidence type="ECO:0000313" key="3">
    <source>
        <dbReference type="Proteomes" id="UP000011081"/>
    </source>
</evidence>
<reference evidence="3" key="1">
    <citation type="submission" date="2011-03" db="EMBL/GenBank/DDBJ databases">
        <title>The genome sequence of Vavraia culicis strain floridensis.</title>
        <authorList>
            <consortium name="The Broad Institute Genome Sequencing Platform"/>
            <person name="Cuomo C."/>
            <person name="Becnel J."/>
            <person name="Sanscrainte N."/>
            <person name="Young S.K."/>
            <person name="Zeng Q."/>
            <person name="Gargeya S."/>
            <person name="Fitzgerald M."/>
            <person name="Haas B."/>
            <person name="Abouelleil A."/>
            <person name="Alvarado L."/>
            <person name="Arachchi H.M."/>
            <person name="Berlin A."/>
            <person name="Chapman S.B."/>
            <person name="Gearin G."/>
            <person name="Goldberg J."/>
            <person name="Griggs A."/>
            <person name="Gujja S."/>
            <person name="Hansen M."/>
            <person name="Heiman D."/>
            <person name="Howarth C."/>
            <person name="Larimer J."/>
            <person name="Lui A."/>
            <person name="MacDonald P.J.P."/>
            <person name="McCowen C."/>
            <person name="Montmayeur A."/>
            <person name="Murphy C."/>
            <person name="Neiman D."/>
            <person name="Pearson M."/>
            <person name="Priest M."/>
            <person name="Roberts A."/>
            <person name="Saif S."/>
            <person name="Shea T."/>
            <person name="Sisk P."/>
            <person name="Stolte C."/>
            <person name="Sykes S."/>
            <person name="Wortman J."/>
            <person name="Nusbaum C."/>
            <person name="Birren B."/>
        </authorList>
    </citation>
    <scope>NUCLEOTIDE SEQUENCE [LARGE SCALE GENOMIC DNA]</scope>
    <source>
        <strain evidence="3">floridensis</strain>
    </source>
</reference>
<name>L2GTK7_VAVCU</name>
<evidence type="ECO:0000256" key="1">
    <source>
        <dbReference type="SAM" id="Phobius"/>
    </source>
</evidence>